<comment type="cofactor">
    <cofactor evidence="16">
        <name>Zn(2+)</name>
        <dbReference type="ChEBI" id="CHEBI:29105"/>
    </cofactor>
    <text evidence="16">Binds 1 zinc ion per subunit.</text>
</comment>
<dbReference type="HAMAP" id="MF_01633">
    <property type="entry name" value="QueC"/>
    <property type="match status" value="1"/>
</dbReference>
<feature type="binding site" evidence="16">
    <location>
        <position position="203"/>
    </location>
    <ligand>
        <name>Zn(2+)</name>
        <dbReference type="ChEBI" id="CHEBI:29105"/>
    </ligand>
</feature>
<evidence type="ECO:0000256" key="10">
    <source>
        <dbReference type="ARBA" id="ARBA00039149"/>
    </source>
</evidence>
<evidence type="ECO:0000256" key="5">
    <source>
        <dbReference type="ARBA" id="ARBA00022785"/>
    </source>
</evidence>
<evidence type="ECO:0000256" key="9">
    <source>
        <dbReference type="ARBA" id="ARBA00037993"/>
    </source>
</evidence>
<evidence type="ECO:0000256" key="14">
    <source>
        <dbReference type="ARBA" id="ARBA00080406"/>
    </source>
</evidence>
<dbReference type="EMBL" id="CABDVU010000001">
    <property type="protein sequence ID" value="VTN14532.1"/>
    <property type="molecule type" value="Genomic_DNA"/>
</dbReference>
<evidence type="ECO:0000256" key="15">
    <source>
        <dbReference type="ARBA" id="ARBA00080941"/>
    </source>
</evidence>
<evidence type="ECO:0000256" key="16">
    <source>
        <dbReference type="HAMAP-Rule" id="MF_01633"/>
    </source>
</evidence>
<sequence length="247" mass="27202">MKRAVVVFSGGQDSTTCLVQALKQYDEVHCVTFDYGQRHRAEIDVARELALKLGAVAHKVLDVTLLNELAVSSLTRDSIPVPDYEPDASGIPNTFVPGRNILFLTLTAIYAYQVKAEAIITGVCETDFSGYPDCRDEFVKALNHAVNLGMAKDIRFETPLMWLNKAETWALADYWGQLELIRSETLTCYNGIKGDGCGQCASCNLRANGLNQYQADKVGNHGPDEAKNGLTLIIAGRFPRPRFAKRG</sequence>
<evidence type="ECO:0000256" key="4">
    <source>
        <dbReference type="ARBA" id="ARBA00022741"/>
    </source>
</evidence>
<organism evidence="17 18">
    <name type="scientific">Raoultella terrigena</name>
    <name type="common">Klebsiella terrigena</name>
    <dbReference type="NCBI Taxonomy" id="577"/>
    <lineage>
        <taxon>Bacteria</taxon>
        <taxon>Pseudomonadati</taxon>
        <taxon>Pseudomonadota</taxon>
        <taxon>Gammaproteobacteria</taxon>
        <taxon>Enterobacterales</taxon>
        <taxon>Enterobacteriaceae</taxon>
        <taxon>Klebsiella/Raoultella group</taxon>
        <taxon>Raoultella</taxon>
    </lineage>
</organism>
<protein>
    <recommendedName>
        <fullName evidence="12 16">7-cyano-7-deazaguanine synthase</fullName>
        <ecNumber evidence="10 16">6.3.4.20</ecNumber>
    </recommendedName>
    <alternativeName>
        <fullName evidence="15 16">7-cyano-7-carbaguanine synthase</fullName>
    </alternativeName>
    <alternativeName>
        <fullName evidence="14 16">PreQ(0) synthase</fullName>
    </alternativeName>
    <alternativeName>
        <fullName evidence="13 16">Queuosine biosynthesis protein QueC</fullName>
    </alternativeName>
</protein>
<keyword evidence="2 16" id="KW-0436">Ligase</keyword>
<comment type="catalytic activity">
    <reaction evidence="11 16">
        <text>7-carboxy-7-carbaguanine + NH4(+) + 2 ATP = 7-cyano-7-carbaguanine + 2 AMP + 2 diphosphate + 2 H(+)</text>
        <dbReference type="Rhea" id="RHEA:27982"/>
        <dbReference type="ChEBI" id="CHEBI:15378"/>
        <dbReference type="ChEBI" id="CHEBI:28938"/>
        <dbReference type="ChEBI" id="CHEBI:30616"/>
        <dbReference type="ChEBI" id="CHEBI:33019"/>
        <dbReference type="ChEBI" id="CHEBI:45075"/>
        <dbReference type="ChEBI" id="CHEBI:61036"/>
        <dbReference type="ChEBI" id="CHEBI:456215"/>
        <dbReference type="EC" id="6.3.4.20"/>
    </reaction>
</comment>
<gene>
    <name evidence="16 17" type="primary">queC</name>
    <name evidence="17" type="ORF">NCTC9185_06595</name>
</gene>
<dbReference type="AlphaFoldDB" id="A0A4U9DAA2"/>
<evidence type="ECO:0000256" key="8">
    <source>
        <dbReference type="ARBA" id="ARBA00037768"/>
    </source>
</evidence>
<dbReference type="Pfam" id="PF06508">
    <property type="entry name" value="QueC"/>
    <property type="match status" value="1"/>
</dbReference>
<feature type="binding site" evidence="16">
    <location>
        <position position="197"/>
    </location>
    <ligand>
        <name>Zn(2+)</name>
        <dbReference type="ChEBI" id="CHEBI:29105"/>
    </ligand>
</feature>
<evidence type="ECO:0000256" key="11">
    <source>
        <dbReference type="ARBA" id="ARBA00047890"/>
    </source>
</evidence>
<evidence type="ECO:0000256" key="7">
    <source>
        <dbReference type="ARBA" id="ARBA00022840"/>
    </source>
</evidence>
<evidence type="ECO:0000256" key="12">
    <source>
        <dbReference type="ARBA" id="ARBA00069440"/>
    </source>
</evidence>
<dbReference type="GO" id="GO:0008270">
    <property type="term" value="F:zinc ion binding"/>
    <property type="evidence" value="ECO:0007669"/>
    <property type="project" value="UniProtKB-UniRule"/>
</dbReference>
<keyword evidence="4 16" id="KW-0547">Nucleotide-binding</keyword>
<evidence type="ECO:0000256" key="13">
    <source>
        <dbReference type="ARBA" id="ARBA00076159"/>
    </source>
</evidence>
<dbReference type="GO" id="GO:0008616">
    <property type="term" value="P:tRNA queuosine(34) biosynthetic process"/>
    <property type="evidence" value="ECO:0007669"/>
    <property type="project" value="UniProtKB-UniRule"/>
</dbReference>
<dbReference type="NCBIfam" id="TIGR00364">
    <property type="entry name" value="7-cyano-7-deazaguanine synthase QueC"/>
    <property type="match status" value="1"/>
</dbReference>
<comment type="pathway">
    <text evidence="1 16">Purine metabolism; 7-cyano-7-deazaguanine biosynthesis.</text>
</comment>
<dbReference type="NCBIfam" id="NF008317">
    <property type="entry name" value="PRK11106.1"/>
    <property type="match status" value="1"/>
</dbReference>
<dbReference type="GO" id="GO:0016879">
    <property type="term" value="F:ligase activity, forming carbon-nitrogen bonds"/>
    <property type="evidence" value="ECO:0007669"/>
    <property type="project" value="UniProtKB-UniRule"/>
</dbReference>
<keyword evidence="7 16" id="KW-0067">ATP-binding</keyword>
<dbReference type="InterPro" id="IPR014729">
    <property type="entry name" value="Rossmann-like_a/b/a_fold"/>
</dbReference>
<dbReference type="Gene3D" id="3.40.50.620">
    <property type="entry name" value="HUPs"/>
    <property type="match status" value="1"/>
</dbReference>
<evidence type="ECO:0000256" key="2">
    <source>
        <dbReference type="ARBA" id="ARBA00022598"/>
    </source>
</evidence>
<dbReference type="PANTHER" id="PTHR42914">
    <property type="entry name" value="7-CYANO-7-DEAZAGUANINE SYNTHASE"/>
    <property type="match status" value="1"/>
</dbReference>
<dbReference type="PANTHER" id="PTHR42914:SF1">
    <property type="entry name" value="7-CYANO-7-DEAZAGUANINE SYNTHASE"/>
    <property type="match status" value="1"/>
</dbReference>
<evidence type="ECO:0000313" key="18">
    <source>
        <dbReference type="Proteomes" id="UP000339249"/>
    </source>
</evidence>
<proteinExistence type="inferred from homology"/>
<evidence type="ECO:0000256" key="1">
    <source>
        <dbReference type="ARBA" id="ARBA00005061"/>
    </source>
</evidence>
<comment type="function">
    <text evidence="8 16">Catalyzes the ATP-dependent conversion of 7-carboxy-7-deazaguanine (CDG) to 7-cyano-7-deazaguanine (preQ(0)).</text>
</comment>
<name>A0A4U9DAA2_RAOTE</name>
<dbReference type="FunFam" id="3.40.50.620:FF:000017">
    <property type="entry name" value="7-cyano-7-deazaguanine synthase"/>
    <property type="match status" value="1"/>
</dbReference>
<comment type="similarity">
    <text evidence="9 16">Belongs to the QueC family.</text>
</comment>
<dbReference type="PIRSF" id="PIRSF006293">
    <property type="entry name" value="ExsB"/>
    <property type="match status" value="1"/>
</dbReference>
<evidence type="ECO:0000256" key="6">
    <source>
        <dbReference type="ARBA" id="ARBA00022833"/>
    </source>
</evidence>
<keyword evidence="6 16" id="KW-0862">Zinc</keyword>
<feature type="binding site" evidence="16">
    <location>
        <position position="188"/>
    </location>
    <ligand>
        <name>Zn(2+)</name>
        <dbReference type="ChEBI" id="CHEBI:29105"/>
    </ligand>
</feature>
<feature type="binding site" evidence="16">
    <location>
        <begin position="8"/>
        <end position="18"/>
    </location>
    <ligand>
        <name>ATP</name>
        <dbReference type="ChEBI" id="CHEBI:30616"/>
    </ligand>
</feature>
<keyword evidence="3 16" id="KW-0479">Metal-binding</keyword>
<keyword evidence="5 16" id="KW-0671">Queuosine biosynthesis</keyword>
<dbReference type="InterPro" id="IPR018317">
    <property type="entry name" value="QueC"/>
</dbReference>
<dbReference type="SUPFAM" id="SSF52402">
    <property type="entry name" value="Adenine nucleotide alpha hydrolases-like"/>
    <property type="match status" value="1"/>
</dbReference>
<dbReference type="CDD" id="cd01995">
    <property type="entry name" value="QueC-like"/>
    <property type="match status" value="1"/>
</dbReference>
<feature type="binding site" evidence="16">
    <location>
        <position position="200"/>
    </location>
    <ligand>
        <name>Zn(2+)</name>
        <dbReference type="ChEBI" id="CHEBI:29105"/>
    </ligand>
</feature>
<reference evidence="17 18" key="1">
    <citation type="submission" date="2019-04" db="EMBL/GenBank/DDBJ databases">
        <authorList>
            <consortium name="Pathogen Informatics"/>
        </authorList>
    </citation>
    <scope>NUCLEOTIDE SEQUENCE [LARGE SCALE GENOMIC DNA]</scope>
    <source>
        <strain evidence="17 18">NCTC9185</strain>
    </source>
</reference>
<dbReference type="EC" id="6.3.4.20" evidence="10 16"/>
<dbReference type="Proteomes" id="UP000339249">
    <property type="component" value="Unassembled WGS sequence"/>
</dbReference>
<evidence type="ECO:0000256" key="3">
    <source>
        <dbReference type="ARBA" id="ARBA00022723"/>
    </source>
</evidence>
<evidence type="ECO:0000313" key="17">
    <source>
        <dbReference type="EMBL" id="VTN14532.1"/>
    </source>
</evidence>
<accession>A0A4U9DAA2</accession>
<dbReference type="UniPathway" id="UPA00391"/>
<dbReference type="GO" id="GO:0005524">
    <property type="term" value="F:ATP binding"/>
    <property type="evidence" value="ECO:0007669"/>
    <property type="project" value="UniProtKB-UniRule"/>
</dbReference>